<dbReference type="NCBIfam" id="TIGR01777">
    <property type="entry name" value="yfcH"/>
    <property type="match status" value="1"/>
</dbReference>
<dbReference type="Pfam" id="PF08338">
    <property type="entry name" value="DUF1731"/>
    <property type="match status" value="1"/>
</dbReference>
<dbReference type="EMBL" id="BMCS01000001">
    <property type="protein sequence ID" value="GGF29059.1"/>
    <property type="molecule type" value="Genomic_DNA"/>
</dbReference>
<evidence type="ECO:0000313" key="5">
    <source>
        <dbReference type="Proteomes" id="UP000632454"/>
    </source>
</evidence>
<comment type="similarity">
    <text evidence="1">Belongs to the NAD(P)-dependent epimerase/dehydratase family. SDR39U1 subfamily.</text>
</comment>
<evidence type="ECO:0000259" key="3">
    <source>
        <dbReference type="Pfam" id="PF08338"/>
    </source>
</evidence>
<name>A0ABQ1UXD0_9NOCA</name>
<evidence type="ECO:0000313" key="4">
    <source>
        <dbReference type="EMBL" id="GGF29059.1"/>
    </source>
</evidence>
<feature type="domain" description="NAD-dependent epimerase/dehydratase" evidence="2">
    <location>
        <begin position="3"/>
        <end position="209"/>
    </location>
</feature>
<dbReference type="Gene3D" id="3.40.50.720">
    <property type="entry name" value="NAD(P)-binding Rossmann-like Domain"/>
    <property type="match status" value="1"/>
</dbReference>
<dbReference type="Pfam" id="PF01370">
    <property type="entry name" value="Epimerase"/>
    <property type="match status" value="1"/>
</dbReference>
<dbReference type="RefSeq" id="WP_188490090.1">
    <property type="nucleotide sequence ID" value="NZ_BMCS01000001.1"/>
</dbReference>
<dbReference type="InterPro" id="IPR036291">
    <property type="entry name" value="NAD(P)-bd_dom_sf"/>
</dbReference>
<organism evidence="4 5">
    <name type="scientific">Williamsia phyllosphaerae</name>
    <dbReference type="NCBI Taxonomy" id="885042"/>
    <lineage>
        <taxon>Bacteria</taxon>
        <taxon>Bacillati</taxon>
        <taxon>Actinomycetota</taxon>
        <taxon>Actinomycetes</taxon>
        <taxon>Mycobacteriales</taxon>
        <taxon>Nocardiaceae</taxon>
        <taxon>Williamsia</taxon>
    </lineage>
</organism>
<sequence length="292" mass="30964">MRVAVAGSSGLIGSALVESLRSDGHQVLRLVRREPRSADEIGWSPETFGVTPDALDGVDAVVNLCGVGIGNRPWSGEFKQKLRDSRMVPTQVLAEAITAAGVPVFVSSSATGIYGFTSHQVMTEKSPEGSGFLAELARDWERTAALATTARVALIRTAPVLSPSGGLLGKLRPLFKLGLGAKLGDGEQYMSWITLVDHVRAVRFVLDNEISGPVNLTAPQPVTNTEFTAAFGRAVHRPAKLFVPRALLRVAAGELALEMLLGGQRAVPDVLTDNGFQFEHPTIDAGLGYANA</sequence>
<comment type="caution">
    <text evidence="4">The sequence shown here is derived from an EMBL/GenBank/DDBJ whole genome shotgun (WGS) entry which is preliminary data.</text>
</comment>
<dbReference type="InterPro" id="IPR001509">
    <property type="entry name" value="Epimerase_deHydtase"/>
</dbReference>
<proteinExistence type="inferred from homology"/>
<keyword evidence="5" id="KW-1185">Reference proteome</keyword>
<dbReference type="InterPro" id="IPR013549">
    <property type="entry name" value="DUF1731"/>
</dbReference>
<protein>
    <submittedName>
        <fullName evidence="4">Epimerase</fullName>
    </submittedName>
</protein>
<evidence type="ECO:0000256" key="1">
    <source>
        <dbReference type="ARBA" id="ARBA00009353"/>
    </source>
</evidence>
<dbReference type="PANTHER" id="PTHR11092:SF0">
    <property type="entry name" value="EPIMERASE FAMILY PROTEIN SDR39U1"/>
    <property type="match status" value="1"/>
</dbReference>
<dbReference type="PANTHER" id="PTHR11092">
    <property type="entry name" value="SUGAR NUCLEOTIDE EPIMERASE RELATED"/>
    <property type="match status" value="1"/>
</dbReference>
<evidence type="ECO:0000259" key="2">
    <source>
        <dbReference type="Pfam" id="PF01370"/>
    </source>
</evidence>
<gene>
    <name evidence="4" type="ORF">GCM10007298_26190</name>
</gene>
<dbReference type="Proteomes" id="UP000632454">
    <property type="component" value="Unassembled WGS sequence"/>
</dbReference>
<accession>A0ABQ1UXD0</accession>
<reference evidence="5" key="1">
    <citation type="journal article" date="2019" name="Int. J. Syst. Evol. Microbiol.">
        <title>The Global Catalogue of Microorganisms (GCM) 10K type strain sequencing project: providing services to taxonomists for standard genome sequencing and annotation.</title>
        <authorList>
            <consortium name="The Broad Institute Genomics Platform"/>
            <consortium name="The Broad Institute Genome Sequencing Center for Infectious Disease"/>
            <person name="Wu L."/>
            <person name="Ma J."/>
        </authorList>
    </citation>
    <scope>NUCLEOTIDE SEQUENCE [LARGE SCALE GENOMIC DNA]</scope>
    <source>
        <strain evidence="5">CCM 7855</strain>
    </source>
</reference>
<feature type="domain" description="DUF1731" evidence="3">
    <location>
        <begin position="243"/>
        <end position="287"/>
    </location>
</feature>
<dbReference type="SUPFAM" id="SSF51735">
    <property type="entry name" value="NAD(P)-binding Rossmann-fold domains"/>
    <property type="match status" value="1"/>
</dbReference>
<dbReference type="InterPro" id="IPR010099">
    <property type="entry name" value="SDR39U1"/>
</dbReference>